<dbReference type="InterPro" id="IPR036390">
    <property type="entry name" value="WH_DNA-bd_sf"/>
</dbReference>
<dbReference type="PROSITE" id="PS50949">
    <property type="entry name" value="HTH_GNTR"/>
    <property type="match status" value="1"/>
</dbReference>
<evidence type="ECO:0000256" key="2">
    <source>
        <dbReference type="ARBA" id="ARBA00023125"/>
    </source>
</evidence>
<keyword evidence="3" id="KW-0804">Transcription</keyword>
<evidence type="ECO:0000313" key="5">
    <source>
        <dbReference type="EMBL" id="RLL12065.1"/>
    </source>
</evidence>
<dbReference type="GO" id="GO:0003700">
    <property type="term" value="F:DNA-binding transcription factor activity"/>
    <property type="evidence" value="ECO:0007669"/>
    <property type="project" value="InterPro"/>
</dbReference>
<dbReference type="InterPro" id="IPR028082">
    <property type="entry name" value="Peripla_BP_I"/>
</dbReference>
<dbReference type="SUPFAM" id="SSF46785">
    <property type="entry name" value="Winged helix' DNA-binding domain"/>
    <property type="match status" value="1"/>
</dbReference>
<name>A0A498CN98_9FIRM</name>
<evidence type="ECO:0000313" key="6">
    <source>
        <dbReference type="Proteomes" id="UP000276301"/>
    </source>
</evidence>
<dbReference type="Pfam" id="PF13377">
    <property type="entry name" value="Peripla_BP_3"/>
    <property type="match status" value="1"/>
</dbReference>
<reference evidence="5 6" key="1">
    <citation type="submission" date="2018-10" db="EMBL/GenBank/DDBJ databases">
        <title>Anaerotruncus faecis sp. nov., isolated from human feces.</title>
        <authorList>
            <person name="Wang Y.-J."/>
        </authorList>
    </citation>
    <scope>NUCLEOTIDE SEQUENCE [LARGE SCALE GENOMIC DNA]</scope>
    <source>
        <strain evidence="5 6">22A2-44</strain>
    </source>
</reference>
<dbReference type="GO" id="GO:0000976">
    <property type="term" value="F:transcription cis-regulatory region binding"/>
    <property type="evidence" value="ECO:0007669"/>
    <property type="project" value="TreeGrafter"/>
</dbReference>
<dbReference type="PRINTS" id="PR00035">
    <property type="entry name" value="HTHGNTR"/>
</dbReference>
<protein>
    <submittedName>
        <fullName evidence="5">GntR family transcriptional regulator</fullName>
    </submittedName>
</protein>
<accession>A0A498CN98</accession>
<keyword evidence="1" id="KW-0805">Transcription regulation</keyword>
<dbReference type="Proteomes" id="UP000276301">
    <property type="component" value="Unassembled WGS sequence"/>
</dbReference>
<dbReference type="AlphaFoldDB" id="A0A498CN98"/>
<organism evidence="5 6">
    <name type="scientific">Anaerotruncus massiliensis</name>
    <name type="common">ex Liu et al. 2021</name>
    <dbReference type="NCBI Taxonomy" id="2321404"/>
    <lineage>
        <taxon>Bacteria</taxon>
        <taxon>Bacillati</taxon>
        <taxon>Bacillota</taxon>
        <taxon>Clostridia</taxon>
        <taxon>Eubacteriales</taxon>
        <taxon>Oscillospiraceae</taxon>
        <taxon>Anaerotruncus</taxon>
    </lineage>
</organism>
<dbReference type="InterPro" id="IPR046335">
    <property type="entry name" value="LacI/GalR-like_sensor"/>
</dbReference>
<dbReference type="RefSeq" id="WP_121586567.1">
    <property type="nucleotide sequence ID" value="NZ_RCHT01000007.1"/>
</dbReference>
<dbReference type="Gene3D" id="1.10.10.10">
    <property type="entry name" value="Winged helix-like DNA-binding domain superfamily/Winged helix DNA-binding domain"/>
    <property type="match status" value="1"/>
</dbReference>
<evidence type="ECO:0000259" key="4">
    <source>
        <dbReference type="PROSITE" id="PS50949"/>
    </source>
</evidence>
<dbReference type="CDD" id="cd07377">
    <property type="entry name" value="WHTH_GntR"/>
    <property type="match status" value="1"/>
</dbReference>
<dbReference type="SUPFAM" id="SSF53822">
    <property type="entry name" value="Periplasmic binding protein-like I"/>
    <property type="match status" value="1"/>
</dbReference>
<comment type="caution">
    <text evidence="5">The sequence shown here is derived from an EMBL/GenBank/DDBJ whole genome shotgun (WGS) entry which is preliminary data.</text>
</comment>
<dbReference type="EMBL" id="RCHT01000007">
    <property type="protein sequence ID" value="RLL12065.1"/>
    <property type="molecule type" value="Genomic_DNA"/>
</dbReference>
<dbReference type="Gene3D" id="3.40.50.2300">
    <property type="match status" value="2"/>
</dbReference>
<gene>
    <name evidence="5" type="ORF">D4A47_05910</name>
</gene>
<evidence type="ECO:0000256" key="1">
    <source>
        <dbReference type="ARBA" id="ARBA00023015"/>
    </source>
</evidence>
<proteinExistence type="predicted"/>
<evidence type="ECO:0000256" key="3">
    <source>
        <dbReference type="ARBA" id="ARBA00023163"/>
    </source>
</evidence>
<dbReference type="CDD" id="cd06267">
    <property type="entry name" value="PBP1_LacI_sugar_binding-like"/>
    <property type="match status" value="1"/>
</dbReference>
<dbReference type="InterPro" id="IPR036388">
    <property type="entry name" value="WH-like_DNA-bd_sf"/>
</dbReference>
<dbReference type="Pfam" id="PF00392">
    <property type="entry name" value="GntR"/>
    <property type="match status" value="1"/>
</dbReference>
<dbReference type="PANTHER" id="PTHR30146:SF138">
    <property type="entry name" value="TRANSCRIPTIONAL REGULATORY PROTEIN"/>
    <property type="match status" value="1"/>
</dbReference>
<keyword evidence="6" id="KW-1185">Reference proteome</keyword>
<dbReference type="SMART" id="SM00345">
    <property type="entry name" value="HTH_GNTR"/>
    <property type="match status" value="1"/>
</dbReference>
<dbReference type="InterPro" id="IPR000524">
    <property type="entry name" value="Tscrpt_reg_HTH_GntR"/>
</dbReference>
<sequence length="354" mass="38855">MERRLYDHVKELLIEELAGSPPGQRLPSRAALAERFGVNRTTVERAVSELIGEGLLYARDKSGTYTTGRLPAARHAEGGRRWAVVIPDIQHDTYPGIIRGIQDTAGGRGIDVILSNTDNSVRRQTACLERFLEGGTDGIILIPAVYEGTDLRPLMRILERRVPLVLCNREVPGIQAPVVKSDNFLGGKLAVRHLVSTGRRRIAYVSPPIYQTSAERYQGYLAALAENGLEQDPSLVSFACAPGEPENALRAVTRLLQRRADGVFCFNDAAACVVYDAAARLGRKVGRELAVVGYDNTPLCESFRPKLTTVDFRTYEVGRRAAELICAMTEGDESARRRSVVVEPSLIVRESTPG</sequence>
<dbReference type="PANTHER" id="PTHR30146">
    <property type="entry name" value="LACI-RELATED TRANSCRIPTIONAL REPRESSOR"/>
    <property type="match status" value="1"/>
</dbReference>
<feature type="domain" description="HTH gntR-type" evidence="4">
    <location>
        <begin position="1"/>
        <end position="69"/>
    </location>
</feature>
<keyword evidence="2" id="KW-0238">DNA-binding</keyword>